<accession>A0ABR2CV63</accession>
<feature type="region of interest" description="Disordered" evidence="1">
    <location>
        <begin position="1"/>
        <end position="97"/>
    </location>
</feature>
<dbReference type="Proteomes" id="UP001472677">
    <property type="component" value="Unassembled WGS sequence"/>
</dbReference>
<dbReference type="EMBL" id="JBBPBM010000042">
    <property type="protein sequence ID" value="KAK8523699.1"/>
    <property type="molecule type" value="Genomic_DNA"/>
</dbReference>
<feature type="compositionally biased region" description="Basic and acidic residues" evidence="1">
    <location>
        <begin position="72"/>
        <end position="84"/>
    </location>
</feature>
<feature type="compositionally biased region" description="Basic and acidic residues" evidence="1">
    <location>
        <begin position="21"/>
        <end position="42"/>
    </location>
</feature>
<name>A0ABR2CV63_9ROSI</name>
<comment type="caution">
    <text evidence="2">The sequence shown here is derived from an EMBL/GenBank/DDBJ whole genome shotgun (WGS) entry which is preliminary data.</text>
</comment>
<organism evidence="2 3">
    <name type="scientific">Hibiscus sabdariffa</name>
    <name type="common">roselle</name>
    <dbReference type="NCBI Taxonomy" id="183260"/>
    <lineage>
        <taxon>Eukaryota</taxon>
        <taxon>Viridiplantae</taxon>
        <taxon>Streptophyta</taxon>
        <taxon>Embryophyta</taxon>
        <taxon>Tracheophyta</taxon>
        <taxon>Spermatophyta</taxon>
        <taxon>Magnoliopsida</taxon>
        <taxon>eudicotyledons</taxon>
        <taxon>Gunneridae</taxon>
        <taxon>Pentapetalae</taxon>
        <taxon>rosids</taxon>
        <taxon>malvids</taxon>
        <taxon>Malvales</taxon>
        <taxon>Malvaceae</taxon>
        <taxon>Malvoideae</taxon>
        <taxon>Hibiscus</taxon>
    </lineage>
</organism>
<keyword evidence="3" id="KW-1185">Reference proteome</keyword>
<proteinExistence type="predicted"/>
<protein>
    <submittedName>
        <fullName evidence="2">Uncharacterized protein</fullName>
    </submittedName>
</protein>
<reference evidence="2 3" key="1">
    <citation type="journal article" date="2024" name="G3 (Bethesda)">
        <title>Genome assembly of Hibiscus sabdariffa L. provides insights into metabolisms of medicinal natural products.</title>
        <authorList>
            <person name="Kim T."/>
        </authorList>
    </citation>
    <scope>NUCLEOTIDE SEQUENCE [LARGE SCALE GENOMIC DNA]</scope>
    <source>
        <strain evidence="2">TK-2024</strain>
        <tissue evidence="2">Old leaves</tissue>
    </source>
</reference>
<evidence type="ECO:0000313" key="3">
    <source>
        <dbReference type="Proteomes" id="UP001472677"/>
    </source>
</evidence>
<evidence type="ECO:0000313" key="2">
    <source>
        <dbReference type="EMBL" id="KAK8523699.1"/>
    </source>
</evidence>
<gene>
    <name evidence="2" type="ORF">V6N12_013784</name>
</gene>
<sequence>MSKTKGPRNVAHFPSPRNKQTKFEQTDPVSESKKPERSRSTRFEQPNPASETKKTGGSGSGATRPDNILTRVRVEAVEITRRPEGPPAEYLPRKRAV</sequence>
<evidence type="ECO:0000256" key="1">
    <source>
        <dbReference type="SAM" id="MobiDB-lite"/>
    </source>
</evidence>